<dbReference type="Proteomes" id="UP000005666">
    <property type="component" value="Chromosome 10"/>
</dbReference>
<feature type="domain" description="DNA replication regulator Sld3 C-terminal" evidence="2">
    <location>
        <begin position="243"/>
        <end position="641"/>
    </location>
</feature>
<dbReference type="InterPro" id="IPR013948">
    <property type="entry name" value="DNA_replication_reg_Sld3_C"/>
</dbReference>
<gene>
    <name evidence="4" type="primary">TPHA0J01930</name>
    <name evidence="4" type="ordered locus">TPHA_0J01930</name>
</gene>
<dbReference type="GO" id="GO:0006270">
    <property type="term" value="P:DNA replication initiation"/>
    <property type="evidence" value="ECO:0007669"/>
    <property type="project" value="EnsemblFungi"/>
</dbReference>
<dbReference type="InterPro" id="IPR041393">
    <property type="entry name" value="Sld3_N"/>
</dbReference>
<dbReference type="GO" id="GO:0003682">
    <property type="term" value="F:chromatin binding"/>
    <property type="evidence" value="ECO:0007669"/>
    <property type="project" value="EnsemblFungi"/>
</dbReference>
<dbReference type="AlphaFoldDB" id="G8BYS2"/>
<protein>
    <recommendedName>
        <fullName evidence="6">DNA replication regulator Sld3 C-terminal domain-containing protein</fullName>
    </recommendedName>
</protein>
<feature type="domain" description="DNA replication regulator Sld3 C-terminal" evidence="2">
    <location>
        <begin position="149"/>
        <end position="215"/>
    </location>
</feature>
<dbReference type="Gene3D" id="1.20.58.2130">
    <property type="match status" value="1"/>
</dbReference>
<dbReference type="KEGG" id="tpf:TPHA_0J01930"/>
<evidence type="ECO:0000259" key="2">
    <source>
        <dbReference type="Pfam" id="PF08639"/>
    </source>
</evidence>
<sequence>MENLELLTSFQTLPKNVVVHTSDYSILISTGLPIAFQDKLASFGSSWKHLCKYGNDDVIILERYGSNYWISYPTSIRDIDEIPKPLAELDKEPNTERPSKIIEFYKQEFLKILEEMDIDKTQAPVVGNLKLNMLPPDTTIENIAPTTYDPKAYLEIKYNESLFSTNNPLVYFVKSSLSRLRSMCKTTDKVEYLTLYKDNILEFFLDIDSFNKKHQGNKLIAIPSEKDTTEKNRRLYLQQLNVNLEEEEMVIKNDIGMLLKLREIKLQIILILELIIINDLDSKFVEFDKEYANRLKKRSLNLTKPSVFKSRRRVKIKLNEDKNTTELDNKKNKSDFIEQLDLYLDNLNILDILLASEPEMMDNENLRKIQEQKLNLMNKTKEASSVGFINYILIPFYNKRVPNAIKFIASKLKAPSLKSRENFGKSSSKNSLSDLQFDMKNFENGIGSSQSSSRYSSTPSSPKIKMPPFLKRTSTIQKAPNFIIEHSSSNLSEFLESKQSFSKPASLSRTNSDLSMLQKRQLSVTELATSSQVISTTSLVVSELPGNALKRSYNDARKQKSFRRVGKMKSTTTLAEMVNERPRGDRNSEEMVQVTATPLTKRREALKSDILNNIIESPVIAETSLSEGKIIQDSPYSSTQELATKVHSPNVRKKVKRRLFAPST</sequence>
<dbReference type="HOGENOM" id="CLU_409479_0_0_1"/>
<dbReference type="InterPro" id="IPR042511">
    <property type="entry name" value="Sld3"/>
</dbReference>
<dbReference type="GO" id="GO:0031261">
    <property type="term" value="C:DNA replication preinitiation complex"/>
    <property type="evidence" value="ECO:0007669"/>
    <property type="project" value="EnsemblFungi"/>
</dbReference>
<evidence type="ECO:0000256" key="1">
    <source>
        <dbReference type="SAM" id="MobiDB-lite"/>
    </source>
</evidence>
<feature type="region of interest" description="Disordered" evidence="1">
    <location>
        <begin position="444"/>
        <end position="469"/>
    </location>
</feature>
<reference evidence="4 5" key="1">
    <citation type="journal article" date="2011" name="Proc. Natl. Acad. Sci. U.S.A.">
        <title>Evolutionary erosion of yeast sex chromosomes by mating-type switching accidents.</title>
        <authorList>
            <person name="Gordon J.L."/>
            <person name="Armisen D."/>
            <person name="Proux-Wera E."/>
            <person name="Oheigeartaigh S.S."/>
            <person name="Byrne K.P."/>
            <person name="Wolfe K.H."/>
        </authorList>
    </citation>
    <scope>NUCLEOTIDE SEQUENCE [LARGE SCALE GENOMIC DNA]</scope>
    <source>
        <strain evidence="5">ATCC 24235 / CBS 4417 / NBRC 1672 / NRRL Y-8282 / UCD 70-5</strain>
    </source>
</reference>
<proteinExistence type="predicted"/>
<dbReference type="STRING" id="1071381.G8BYS2"/>
<keyword evidence="5" id="KW-1185">Reference proteome</keyword>
<organism evidence="4 5">
    <name type="scientific">Tetrapisispora phaffii (strain ATCC 24235 / CBS 4417 / NBRC 1672 / NRRL Y-8282 / UCD 70-5)</name>
    <name type="common">Yeast</name>
    <name type="synonym">Fabospora phaffii</name>
    <dbReference type="NCBI Taxonomy" id="1071381"/>
    <lineage>
        <taxon>Eukaryota</taxon>
        <taxon>Fungi</taxon>
        <taxon>Dikarya</taxon>
        <taxon>Ascomycota</taxon>
        <taxon>Saccharomycotina</taxon>
        <taxon>Saccharomycetes</taxon>
        <taxon>Saccharomycetales</taxon>
        <taxon>Saccharomycetaceae</taxon>
        <taxon>Tetrapisispora</taxon>
    </lineage>
</organism>
<dbReference type="PANTHER" id="PTHR28067:SF1">
    <property type="entry name" value="DNA REPLICATION REGULATOR SLD3"/>
    <property type="match status" value="1"/>
</dbReference>
<dbReference type="GO" id="GO:0000727">
    <property type="term" value="P:double-strand break repair via break-induced replication"/>
    <property type="evidence" value="ECO:0007669"/>
    <property type="project" value="EnsemblFungi"/>
</dbReference>
<evidence type="ECO:0008006" key="6">
    <source>
        <dbReference type="Google" id="ProtNLM"/>
    </source>
</evidence>
<dbReference type="Pfam" id="PF08639">
    <property type="entry name" value="Sld3_STD"/>
    <property type="match status" value="2"/>
</dbReference>
<dbReference type="OrthoDB" id="5395343at2759"/>
<dbReference type="Pfam" id="PF18523">
    <property type="entry name" value="Sld3_N"/>
    <property type="match status" value="1"/>
</dbReference>
<feature type="domain" description="Sld3 N-terminal" evidence="3">
    <location>
        <begin position="6"/>
        <end position="115"/>
    </location>
</feature>
<dbReference type="GO" id="GO:0000775">
    <property type="term" value="C:chromosome, centromeric region"/>
    <property type="evidence" value="ECO:0007669"/>
    <property type="project" value="EnsemblFungi"/>
</dbReference>
<dbReference type="RefSeq" id="XP_003687448.1">
    <property type="nucleotide sequence ID" value="XM_003687400.1"/>
</dbReference>
<dbReference type="OMA" id="KNMCKAA"/>
<accession>G8BYS2</accession>
<dbReference type="GO" id="GO:0000785">
    <property type="term" value="C:chromatin"/>
    <property type="evidence" value="ECO:0007669"/>
    <property type="project" value="EnsemblFungi"/>
</dbReference>
<evidence type="ECO:0000313" key="4">
    <source>
        <dbReference type="EMBL" id="CCE65014.1"/>
    </source>
</evidence>
<feature type="compositionally biased region" description="Low complexity" evidence="1">
    <location>
        <begin position="448"/>
        <end position="461"/>
    </location>
</feature>
<dbReference type="EMBL" id="HE612865">
    <property type="protein sequence ID" value="CCE65014.1"/>
    <property type="molecule type" value="Genomic_DNA"/>
</dbReference>
<evidence type="ECO:0000259" key="3">
    <source>
        <dbReference type="Pfam" id="PF18523"/>
    </source>
</evidence>
<evidence type="ECO:0000313" key="5">
    <source>
        <dbReference type="Proteomes" id="UP000005666"/>
    </source>
</evidence>
<dbReference type="eggNOG" id="ENOG502RE09">
    <property type="taxonomic scope" value="Eukaryota"/>
</dbReference>
<dbReference type="PANTHER" id="PTHR28067">
    <property type="entry name" value="DNA REPLICATION REGULATOR SLD3"/>
    <property type="match status" value="1"/>
</dbReference>
<name>G8BYS2_TETPH</name>
<dbReference type="GeneID" id="11532941"/>